<evidence type="ECO:0000256" key="3">
    <source>
        <dbReference type="ARBA" id="ARBA00022745"/>
    </source>
</evidence>
<dbReference type="PANTHER" id="PTHR33305">
    <property type="entry name" value="ETHYLENE INSENSITIVE 3-LIKE 2 PROTEIN"/>
    <property type="match status" value="1"/>
</dbReference>
<dbReference type="Pfam" id="PF04873">
    <property type="entry name" value="EIN3_DNA-bd"/>
    <property type="match status" value="1"/>
</dbReference>
<organism evidence="7 8">
    <name type="scientific">Ficus carica</name>
    <name type="common">Common fig</name>
    <dbReference type="NCBI Taxonomy" id="3494"/>
    <lineage>
        <taxon>Eukaryota</taxon>
        <taxon>Viridiplantae</taxon>
        <taxon>Streptophyta</taxon>
        <taxon>Embryophyta</taxon>
        <taxon>Tracheophyta</taxon>
        <taxon>Spermatophyta</taxon>
        <taxon>Magnoliopsida</taxon>
        <taxon>eudicotyledons</taxon>
        <taxon>Gunneridae</taxon>
        <taxon>Pentapetalae</taxon>
        <taxon>rosids</taxon>
        <taxon>fabids</taxon>
        <taxon>Rosales</taxon>
        <taxon>Moraceae</taxon>
        <taxon>Ficeae</taxon>
        <taxon>Ficus</taxon>
    </lineage>
</organism>
<dbReference type="InterPro" id="IPR006957">
    <property type="entry name" value="EIN3"/>
</dbReference>
<dbReference type="Gene3D" id="1.10.3180.10">
    <property type="entry name" value="DNA-binding domain of EIN3-like"/>
    <property type="match status" value="1"/>
</dbReference>
<protein>
    <recommendedName>
        <fullName evidence="6">Ethylene insensitive 3-like DNA-binding domain-containing protein</fullName>
    </recommendedName>
</protein>
<gene>
    <name evidence="7" type="ORF">TIFTF001_001315</name>
</gene>
<feature type="domain" description="Ethylene insensitive 3-like DNA-binding" evidence="6">
    <location>
        <begin position="35"/>
        <end position="135"/>
    </location>
</feature>
<evidence type="ECO:0000259" key="6">
    <source>
        <dbReference type="Pfam" id="PF04873"/>
    </source>
</evidence>
<evidence type="ECO:0000256" key="5">
    <source>
        <dbReference type="SAM" id="MobiDB-lite"/>
    </source>
</evidence>
<evidence type="ECO:0000313" key="7">
    <source>
        <dbReference type="EMBL" id="GMN26479.1"/>
    </source>
</evidence>
<accession>A0AA87Z680</accession>
<reference evidence="7" key="1">
    <citation type="submission" date="2023-07" db="EMBL/GenBank/DDBJ databases">
        <title>draft genome sequence of fig (Ficus carica).</title>
        <authorList>
            <person name="Takahashi T."/>
            <person name="Nishimura K."/>
        </authorList>
    </citation>
    <scope>NUCLEOTIDE SEQUENCE</scope>
</reference>
<dbReference type="InterPro" id="IPR023278">
    <property type="entry name" value="Ethylene_insens-like_DNA-bd"/>
</dbReference>
<proteinExistence type="inferred from homology"/>
<evidence type="ECO:0000256" key="1">
    <source>
        <dbReference type="ARBA" id="ARBA00004123"/>
    </source>
</evidence>
<dbReference type="EMBL" id="BTGU01000001">
    <property type="protein sequence ID" value="GMN26479.1"/>
    <property type="molecule type" value="Genomic_DNA"/>
</dbReference>
<feature type="region of interest" description="Disordered" evidence="5">
    <location>
        <begin position="127"/>
        <end position="244"/>
    </location>
</feature>
<dbReference type="GO" id="GO:0003677">
    <property type="term" value="F:DNA binding"/>
    <property type="evidence" value="ECO:0007669"/>
    <property type="project" value="TreeGrafter"/>
</dbReference>
<feature type="compositionally biased region" description="Acidic residues" evidence="5">
    <location>
        <begin position="156"/>
        <end position="166"/>
    </location>
</feature>
<evidence type="ECO:0000313" key="8">
    <source>
        <dbReference type="Proteomes" id="UP001187192"/>
    </source>
</evidence>
<dbReference type="AlphaFoldDB" id="A0AA87Z680"/>
<dbReference type="GO" id="GO:0005634">
    <property type="term" value="C:nucleus"/>
    <property type="evidence" value="ECO:0007669"/>
    <property type="project" value="UniProtKB-SubCell"/>
</dbReference>
<dbReference type="GO" id="GO:0009873">
    <property type="term" value="P:ethylene-activated signaling pathway"/>
    <property type="evidence" value="ECO:0007669"/>
    <property type="project" value="UniProtKB-KW"/>
</dbReference>
<comment type="subcellular location">
    <subcellularLocation>
        <location evidence="1">Nucleus</location>
    </subcellularLocation>
</comment>
<name>A0AA87Z680_FICCA</name>
<feature type="compositionally biased region" description="Basic and acidic residues" evidence="5">
    <location>
        <begin position="198"/>
        <end position="209"/>
    </location>
</feature>
<dbReference type="Proteomes" id="UP001187192">
    <property type="component" value="Unassembled WGS sequence"/>
</dbReference>
<feature type="compositionally biased region" description="Polar residues" evidence="5">
    <location>
        <begin position="218"/>
        <end position="233"/>
    </location>
</feature>
<keyword evidence="4" id="KW-0539">Nucleus</keyword>
<sequence>MAYDLLGDSSDLEVEDIRVEDIADKDVSDEEIEAEELERRMWKDRIKLRRLKERQKLEAQQAAEKQKPKQTTDQARRKKMSRAQDGILKYMLKLMEVCKARGFVYGIIPEKGKPVSGASDNIRAWWKEKPSSDNGTSGVTEMPPRGLGEKRAAADSDSDYDVDGTDDGLGSVSSRDERRVQPMDAEPSGKQRNNTSKPVRDKEQGEKETRKRKRPRVGSNSANTLPQPSQNERLPTEPRNTLPDINRTEDAQLGVFQTDGNQPEVEPTSALPISALQPNEKDVAVQAQLPESEYNSFFDLPSDNVITTQNRDVGGAALHYPGVQNTGIHHGDTYDFYNPSTEYGPGHDRQHSQTAYNEHYVRPADGVQVPTVHRTDSEISGGDLPFYVSNEQDRPIDSHFGSPMNSLSLDFGIFSSPHDFGIEGTSSFEDLLREDELIQYFGA</sequence>
<keyword evidence="3" id="KW-0936">Ethylene signaling pathway</keyword>
<dbReference type="PANTHER" id="PTHR33305:SF30">
    <property type="entry name" value="ETHYLENE INSENSITIVE 3-LIKE 3 PROTEIN"/>
    <property type="match status" value="1"/>
</dbReference>
<dbReference type="InterPro" id="IPR047091">
    <property type="entry name" value="EIN3-like_DNA-bd"/>
</dbReference>
<evidence type="ECO:0000256" key="2">
    <source>
        <dbReference type="ARBA" id="ARBA00009416"/>
    </source>
</evidence>
<dbReference type="GO" id="GO:0003700">
    <property type="term" value="F:DNA-binding transcription factor activity"/>
    <property type="evidence" value="ECO:0007669"/>
    <property type="project" value="InterPro"/>
</dbReference>
<comment type="caution">
    <text evidence="7">The sequence shown here is derived from an EMBL/GenBank/DDBJ whole genome shotgun (WGS) entry which is preliminary data.</text>
</comment>
<feature type="region of interest" description="Disordered" evidence="5">
    <location>
        <begin position="56"/>
        <end position="80"/>
    </location>
</feature>
<comment type="similarity">
    <text evidence="2">Belongs to the EIN3 family.</text>
</comment>
<evidence type="ECO:0000256" key="4">
    <source>
        <dbReference type="ARBA" id="ARBA00023242"/>
    </source>
</evidence>
<keyword evidence="8" id="KW-1185">Reference proteome</keyword>